<sequence length="79" mass="8433">MFLKQQSLVQLAAASALTSGLFDVVGSIFNICQWSSLEYVIDVPTAPVAVSLFAIQAQSPLETPVKANISSLIVKQPLK</sequence>
<comment type="caution">
    <text evidence="1">The sequence shown here is derived from an EMBL/GenBank/DDBJ whole genome shotgun (WGS) entry which is preliminary data.</text>
</comment>
<reference evidence="1 2" key="1">
    <citation type="submission" date="2019-03" db="EMBL/GenBank/DDBJ databases">
        <title>Single cell metagenomics reveals metabolic interactions within the superorganism composed of flagellate Streblomastix strix and complex community of Bacteroidetes bacteria on its surface.</title>
        <authorList>
            <person name="Treitli S.C."/>
            <person name="Kolisko M."/>
            <person name="Husnik F."/>
            <person name="Keeling P."/>
            <person name="Hampl V."/>
        </authorList>
    </citation>
    <scope>NUCLEOTIDE SEQUENCE [LARGE SCALE GENOMIC DNA]</scope>
    <source>
        <strain evidence="1">ST1C</strain>
    </source>
</reference>
<dbReference type="EMBL" id="SNRW01002753">
    <property type="protein sequence ID" value="KAA6391804.1"/>
    <property type="molecule type" value="Genomic_DNA"/>
</dbReference>
<proteinExistence type="predicted"/>
<evidence type="ECO:0000313" key="2">
    <source>
        <dbReference type="Proteomes" id="UP000324800"/>
    </source>
</evidence>
<evidence type="ECO:0000313" key="1">
    <source>
        <dbReference type="EMBL" id="KAA6391804.1"/>
    </source>
</evidence>
<protein>
    <submittedName>
        <fullName evidence="1">Uncharacterized protein</fullName>
    </submittedName>
</protein>
<organism evidence="1 2">
    <name type="scientific">Streblomastix strix</name>
    <dbReference type="NCBI Taxonomy" id="222440"/>
    <lineage>
        <taxon>Eukaryota</taxon>
        <taxon>Metamonada</taxon>
        <taxon>Preaxostyla</taxon>
        <taxon>Oxymonadida</taxon>
        <taxon>Streblomastigidae</taxon>
        <taxon>Streblomastix</taxon>
    </lineage>
</organism>
<dbReference type="AlphaFoldDB" id="A0A5J4WA51"/>
<gene>
    <name evidence="1" type="ORF">EZS28_012668</name>
</gene>
<accession>A0A5J4WA51</accession>
<name>A0A5J4WA51_9EUKA</name>
<dbReference type="Proteomes" id="UP000324800">
    <property type="component" value="Unassembled WGS sequence"/>
</dbReference>